<dbReference type="AlphaFoldDB" id="A0A9J6EN86"/>
<reference evidence="1" key="1">
    <citation type="journal article" date="2020" name="Cell">
        <title>Large-Scale Comparative Analyses of Tick Genomes Elucidate Their Genetic Diversity and Vector Capacities.</title>
        <authorList>
            <consortium name="Tick Genome and Microbiome Consortium (TIGMIC)"/>
            <person name="Jia N."/>
            <person name="Wang J."/>
            <person name="Shi W."/>
            <person name="Du L."/>
            <person name="Sun Y."/>
            <person name="Zhan W."/>
            <person name="Jiang J.F."/>
            <person name="Wang Q."/>
            <person name="Zhang B."/>
            <person name="Ji P."/>
            <person name="Bell-Sakyi L."/>
            <person name="Cui X.M."/>
            <person name="Yuan T.T."/>
            <person name="Jiang B.G."/>
            <person name="Yang W.F."/>
            <person name="Lam T.T."/>
            <person name="Chang Q.C."/>
            <person name="Ding S.J."/>
            <person name="Wang X.J."/>
            <person name="Zhu J.G."/>
            <person name="Ruan X.D."/>
            <person name="Zhao L."/>
            <person name="Wei J.T."/>
            <person name="Ye R.Z."/>
            <person name="Que T.C."/>
            <person name="Du C.H."/>
            <person name="Zhou Y.H."/>
            <person name="Cheng J.X."/>
            <person name="Dai P.F."/>
            <person name="Guo W.B."/>
            <person name="Han X.H."/>
            <person name="Huang E.J."/>
            <person name="Li L.F."/>
            <person name="Wei W."/>
            <person name="Gao Y.C."/>
            <person name="Liu J.Z."/>
            <person name="Shao H.Z."/>
            <person name="Wang X."/>
            <person name="Wang C.C."/>
            <person name="Yang T.C."/>
            <person name="Huo Q.B."/>
            <person name="Li W."/>
            <person name="Chen H.Y."/>
            <person name="Chen S.E."/>
            <person name="Zhou L.G."/>
            <person name="Ni X.B."/>
            <person name="Tian J.H."/>
            <person name="Sheng Y."/>
            <person name="Liu T."/>
            <person name="Pan Y.S."/>
            <person name="Xia L.Y."/>
            <person name="Li J."/>
            <person name="Zhao F."/>
            <person name="Cao W.C."/>
        </authorList>
    </citation>
    <scope>NUCLEOTIDE SEQUENCE</scope>
    <source>
        <strain evidence="1">Rmic-2018</strain>
    </source>
</reference>
<proteinExistence type="predicted"/>
<reference evidence="1" key="2">
    <citation type="submission" date="2021-09" db="EMBL/GenBank/DDBJ databases">
        <authorList>
            <person name="Jia N."/>
            <person name="Wang J."/>
            <person name="Shi W."/>
            <person name="Du L."/>
            <person name="Sun Y."/>
            <person name="Zhan W."/>
            <person name="Jiang J."/>
            <person name="Wang Q."/>
            <person name="Zhang B."/>
            <person name="Ji P."/>
            <person name="Sakyi L.B."/>
            <person name="Cui X."/>
            <person name="Yuan T."/>
            <person name="Jiang B."/>
            <person name="Yang W."/>
            <person name="Lam T.T.-Y."/>
            <person name="Chang Q."/>
            <person name="Ding S."/>
            <person name="Wang X."/>
            <person name="Zhu J."/>
            <person name="Ruan X."/>
            <person name="Zhao L."/>
            <person name="Wei J."/>
            <person name="Que T."/>
            <person name="Du C."/>
            <person name="Cheng J."/>
            <person name="Dai P."/>
            <person name="Han X."/>
            <person name="Huang E."/>
            <person name="Gao Y."/>
            <person name="Liu J."/>
            <person name="Shao H."/>
            <person name="Ye R."/>
            <person name="Li L."/>
            <person name="Wei W."/>
            <person name="Wang X."/>
            <person name="Wang C."/>
            <person name="Huo Q."/>
            <person name="Li W."/>
            <person name="Guo W."/>
            <person name="Chen H."/>
            <person name="Chen S."/>
            <person name="Zhou L."/>
            <person name="Zhou L."/>
            <person name="Ni X."/>
            <person name="Tian J."/>
            <person name="Zhou Y."/>
            <person name="Sheng Y."/>
            <person name="Liu T."/>
            <person name="Pan Y."/>
            <person name="Xia L."/>
            <person name="Li J."/>
            <person name="Zhao F."/>
            <person name="Cao W."/>
        </authorList>
    </citation>
    <scope>NUCLEOTIDE SEQUENCE</scope>
    <source>
        <strain evidence="1">Rmic-2018</strain>
        <tissue evidence="1">Larvae</tissue>
    </source>
</reference>
<comment type="caution">
    <text evidence="1">The sequence shown here is derived from an EMBL/GenBank/DDBJ whole genome shotgun (WGS) entry which is preliminary data.</text>
</comment>
<dbReference type="Proteomes" id="UP000821866">
    <property type="component" value="Chromosome 11"/>
</dbReference>
<name>A0A9J6EN86_RHIMP</name>
<sequence>MRVSFAFQVFGDKVLNGLRLYETELERNCGSIQPVLIFFGMIRDATEIMTSRFPRQALRPDSASEDKLLSFLTYQTEWELHAGGRGGFLSASTAAGLRVTIASVLSLLTYLTENVGYKYLMTAKLSQDLVENLFGIVRQ</sequence>
<gene>
    <name evidence="1" type="ORF">HPB51_010610</name>
</gene>
<organism evidence="1 2">
    <name type="scientific">Rhipicephalus microplus</name>
    <name type="common">Cattle tick</name>
    <name type="synonym">Boophilus microplus</name>
    <dbReference type="NCBI Taxonomy" id="6941"/>
    <lineage>
        <taxon>Eukaryota</taxon>
        <taxon>Metazoa</taxon>
        <taxon>Ecdysozoa</taxon>
        <taxon>Arthropoda</taxon>
        <taxon>Chelicerata</taxon>
        <taxon>Arachnida</taxon>
        <taxon>Acari</taxon>
        <taxon>Parasitiformes</taxon>
        <taxon>Ixodida</taxon>
        <taxon>Ixodoidea</taxon>
        <taxon>Ixodidae</taxon>
        <taxon>Rhipicephalinae</taxon>
        <taxon>Rhipicephalus</taxon>
        <taxon>Boophilus</taxon>
    </lineage>
</organism>
<dbReference type="VEuPathDB" id="VectorBase:LOC119179062"/>
<evidence type="ECO:0000313" key="2">
    <source>
        <dbReference type="Proteomes" id="UP000821866"/>
    </source>
</evidence>
<dbReference type="EMBL" id="JABSTU010000003">
    <property type="protein sequence ID" value="KAH8035858.1"/>
    <property type="molecule type" value="Genomic_DNA"/>
</dbReference>
<protein>
    <submittedName>
        <fullName evidence="1">Uncharacterized protein</fullName>
    </submittedName>
</protein>
<keyword evidence="2" id="KW-1185">Reference proteome</keyword>
<accession>A0A9J6EN86</accession>
<evidence type="ECO:0000313" key="1">
    <source>
        <dbReference type="EMBL" id="KAH8035858.1"/>
    </source>
</evidence>